<accession>A0A927K1Z2</accession>
<evidence type="ECO:0000313" key="3">
    <source>
        <dbReference type="Proteomes" id="UP000616839"/>
    </source>
</evidence>
<dbReference type="RefSeq" id="WP_192140964.1">
    <property type="nucleotide sequence ID" value="NZ_JACYXZ010000001.1"/>
</dbReference>
<protein>
    <submittedName>
        <fullName evidence="2">DUF4190 domain-containing protein</fullName>
    </submittedName>
</protein>
<keyword evidence="1" id="KW-0472">Membrane</keyword>
<keyword evidence="1" id="KW-1133">Transmembrane helix</keyword>
<sequence>MSQDPAWPSAVTAPRRTNGLAIVGFVLNLTPMGLVLPGWVCAVIGLRQIRRDGTRGRWAAVTALVMGAVWAVAITVAVALVVYLSTRIVSPEDLEAGTCVSSDDIADGSESIGLITEADCDEEHDGEVYAIHEITRGEAKGFTPDTAGEICYDELIATGVELPPLGRAGLAPYPILSVPSPGAGDLIACTLRQEDGERLDRRYVDRPRGLA</sequence>
<evidence type="ECO:0000256" key="1">
    <source>
        <dbReference type="SAM" id="Phobius"/>
    </source>
</evidence>
<keyword evidence="1" id="KW-0812">Transmembrane</keyword>
<proteinExistence type="predicted"/>
<feature type="transmembrane region" description="Helical" evidence="1">
    <location>
        <begin position="58"/>
        <end position="84"/>
    </location>
</feature>
<dbReference type="EMBL" id="JACYXZ010000001">
    <property type="protein sequence ID" value="MBD8868932.1"/>
    <property type="molecule type" value="Genomic_DNA"/>
</dbReference>
<evidence type="ECO:0000313" key="2">
    <source>
        <dbReference type="EMBL" id="MBD8868932.1"/>
    </source>
</evidence>
<feature type="transmembrane region" description="Helical" evidence="1">
    <location>
        <begin position="20"/>
        <end position="46"/>
    </location>
</feature>
<name>A0A927K1Z2_9ACTN</name>
<dbReference type="AlphaFoldDB" id="A0A927K1Z2"/>
<comment type="caution">
    <text evidence="2">The sequence shown here is derived from an EMBL/GenBank/DDBJ whole genome shotgun (WGS) entry which is preliminary data.</text>
</comment>
<dbReference type="Proteomes" id="UP000616839">
    <property type="component" value="Unassembled WGS sequence"/>
</dbReference>
<keyword evidence="3" id="KW-1185">Reference proteome</keyword>
<organism evidence="2 3">
    <name type="scientific">Nocardioides donggukensis</name>
    <dbReference type="NCBI Taxonomy" id="2774019"/>
    <lineage>
        <taxon>Bacteria</taxon>
        <taxon>Bacillati</taxon>
        <taxon>Actinomycetota</taxon>
        <taxon>Actinomycetes</taxon>
        <taxon>Propionibacteriales</taxon>
        <taxon>Nocardioidaceae</taxon>
        <taxon>Nocardioides</taxon>
    </lineage>
</organism>
<gene>
    <name evidence="2" type="ORF">IE331_04780</name>
</gene>
<reference evidence="2" key="1">
    <citation type="submission" date="2020-09" db="EMBL/GenBank/DDBJ databases">
        <title>Nocardioides sp. strain MJB4 16S ribosomal RNA gene Genome sequencing and assembly.</title>
        <authorList>
            <person name="Kim I."/>
        </authorList>
    </citation>
    <scope>NUCLEOTIDE SEQUENCE</scope>
    <source>
        <strain evidence="2">MJB4</strain>
    </source>
</reference>